<dbReference type="Proteomes" id="UP000805704">
    <property type="component" value="Chromosome 20"/>
</dbReference>
<name>A0ACB7EXB8_NIBAL</name>
<organism evidence="1 2">
    <name type="scientific">Nibea albiflora</name>
    <name type="common">Yellow drum</name>
    <name type="synonym">Corvina albiflora</name>
    <dbReference type="NCBI Taxonomy" id="240163"/>
    <lineage>
        <taxon>Eukaryota</taxon>
        <taxon>Metazoa</taxon>
        <taxon>Chordata</taxon>
        <taxon>Craniata</taxon>
        <taxon>Vertebrata</taxon>
        <taxon>Euteleostomi</taxon>
        <taxon>Actinopterygii</taxon>
        <taxon>Neopterygii</taxon>
        <taxon>Teleostei</taxon>
        <taxon>Neoteleostei</taxon>
        <taxon>Acanthomorphata</taxon>
        <taxon>Eupercaria</taxon>
        <taxon>Sciaenidae</taxon>
        <taxon>Nibea</taxon>
    </lineage>
</organism>
<evidence type="ECO:0000313" key="1">
    <source>
        <dbReference type="EMBL" id="KAG8006496.1"/>
    </source>
</evidence>
<gene>
    <name evidence="1" type="ORF">GBF38_001101</name>
</gene>
<dbReference type="EMBL" id="CM024808">
    <property type="protein sequence ID" value="KAG8006496.1"/>
    <property type="molecule type" value="Genomic_DNA"/>
</dbReference>
<accession>A0ACB7EXB8</accession>
<sequence>MPGYGALAGIGYPGARPGVSSADLGGPELAGLGQSAEDLKRERGRALGPEMQVSQAQVGEGQERMGSERRGTGSHGATLSAGGVRQQLPADKDHVRSLGSASTQVQRTRDYDSSSQQNPRTRNCGSTSDLSDVSKINRHELLGSESQRSQGLEHQPHVGMDSKHLGRATPRAQGERTYRLPLLQDVRGNIFSLPQGQATRDYLSAVADGQGVKDLGLVAKDKNGPRIHGTITVENHDYRGSLQAQERGSYGPVIPGASGTQSLGVTTEERQEGKGFTADDQEAKHLSHAEREVIKPKALSIPGQTNQATSYIGGAGNYPGAGLGNGGYGAGYGDGATGYLGAMAGNGFGGDAGAKSLSPGYGNGYSDGYGAALNTGGYAGQVQGAYVGGGAQAPYGNGAVIPTALEGDGGYPYAAQQLGLGAESAKTANKYGEQAGKYGGVNGNGYKGENEEFIIDA</sequence>
<keyword evidence="2" id="KW-1185">Reference proteome</keyword>
<protein>
    <submittedName>
        <fullName evidence="1">Uncharacterized protein</fullName>
    </submittedName>
</protein>
<evidence type="ECO:0000313" key="2">
    <source>
        <dbReference type="Proteomes" id="UP000805704"/>
    </source>
</evidence>
<proteinExistence type="predicted"/>
<comment type="caution">
    <text evidence="1">The sequence shown here is derived from an EMBL/GenBank/DDBJ whole genome shotgun (WGS) entry which is preliminary data.</text>
</comment>
<reference evidence="1" key="1">
    <citation type="submission" date="2020-04" db="EMBL/GenBank/DDBJ databases">
        <title>A chromosome-scale assembly and high-density genetic map of the yellow drum (Nibea albiflora) genome.</title>
        <authorList>
            <person name="Xu D."/>
            <person name="Zhang W."/>
            <person name="Chen R."/>
            <person name="Tan P."/>
            <person name="Wang L."/>
            <person name="Song H."/>
            <person name="Tian L."/>
            <person name="Zhu Q."/>
            <person name="Wang B."/>
        </authorList>
    </citation>
    <scope>NUCLEOTIDE SEQUENCE</scope>
    <source>
        <strain evidence="1">ZJHYS-2018</strain>
    </source>
</reference>